<evidence type="ECO:0000259" key="11">
    <source>
        <dbReference type="Pfam" id="PF02885"/>
    </source>
</evidence>
<feature type="binding site" evidence="9">
    <location>
        <begin position="109"/>
        <end position="117"/>
    </location>
    <ligand>
        <name>5-phospho-alpha-D-ribose 1-diphosphate</name>
        <dbReference type="ChEBI" id="CHEBI:58017"/>
    </ligand>
</feature>
<dbReference type="GO" id="GO:0000162">
    <property type="term" value="P:L-tryptophan biosynthetic process"/>
    <property type="evidence" value="ECO:0007669"/>
    <property type="project" value="UniProtKB-UniRule"/>
</dbReference>
<organism evidence="12 13">
    <name type="scientific">Methylocella silvestris</name>
    <dbReference type="NCBI Taxonomy" id="199596"/>
    <lineage>
        <taxon>Bacteria</taxon>
        <taxon>Pseudomonadati</taxon>
        <taxon>Pseudomonadota</taxon>
        <taxon>Alphaproteobacteria</taxon>
        <taxon>Hyphomicrobiales</taxon>
        <taxon>Beijerinckiaceae</taxon>
        <taxon>Methylocella</taxon>
    </lineage>
</organism>
<dbReference type="Pfam" id="PF02885">
    <property type="entry name" value="Glycos_trans_3N"/>
    <property type="match status" value="1"/>
</dbReference>
<dbReference type="OrthoDB" id="9806430at2"/>
<evidence type="ECO:0000256" key="2">
    <source>
        <dbReference type="ARBA" id="ARBA00022605"/>
    </source>
</evidence>
<dbReference type="GO" id="GO:0004048">
    <property type="term" value="F:anthranilate phosphoribosyltransferase activity"/>
    <property type="evidence" value="ECO:0007669"/>
    <property type="project" value="UniProtKB-UniRule"/>
</dbReference>
<feature type="binding site" evidence="9">
    <location>
        <position position="227"/>
    </location>
    <ligand>
        <name>Mg(2+)</name>
        <dbReference type="ChEBI" id="CHEBI:18420"/>
        <label>1</label>
    </ligand>
</feature>
<dbReference type="UniPathway" id="UPA00035">
    <property type="reaction ID" value="UER00041"/>
</dbReference>
<dbReference type="RefSeq" id="WP_102844836.1">
    <property type="nucleotide sequence ID" value="NZ_PDZR01000023.1"/>
</dbReference>
<dbReference type="InterPro" id="IPR000312">
    <property type="entry name" value="Glycosyl_Trfase_fam3"/>
</dbReference>
<dbReference type="FunFam" id="3.40.1030.10:FF:000002">
    <property type="entry name" value="Anthranilate phosphoribosyltransferase"/>
    <property type="match status" value="1"/>
</dbReference>
<keyword evidence="4 9" id="KW-0808">Transferase</keyword>
<keyword evidence="2 9" id="KW-0028">Amino-acid biosynthesis</keyword>
<feature type="binding site" evidence="9">
    <location>
        <begin position="84"/>
        <end position="85"/>
    </location>
    <ligand>
        <name>5-phospho-alpha-D-ribose 1-diphosphate</name>
        <dbReference type="ChEBI" id="CHEBI:58017"/>
    </ligand>
</feature>
<keyword evidence="9" id="KW-0479">Metal-binding</keyword>
<dbReference type="Gene3D" id="1.20.970.10">
    <property type="entry name" value="Transferase, Pyrimidine Nucleoside Phosphorylase, Chain C"/>
    <property type="match status" value="1"/>
</dbReference>
<dbReference type="Proteomes" id="UP000236286">
    <property type="component" value="Unassembled WGS sequence"/>
</dbReference>
<comment type="similarity">
    <text evidence="9">Belongs to the anthranilate phosphoribosyltransferase family.</text>
</comment>
<comment type="subunit">
    <text evidence="9">Homodimer.</text>
</comment>
<dbReference type="InterPro" id="IPR035902">
    <property type="entry name" value="Nuc_phospho_transferase"/>
</dbReference>
<evidence type="ECO:0000256" key="4">
    <source>
        <dbReference type="ARBA" id="ARBA00022679"/>
    </source>
</evidence>
<dbReference type="NCBIfam" id="TIGR01245">
    <property type="entry name" value="trpD"/>
    <property type="match status" value="1"/>
</dbReference>
<feature type="domain" description="Glycosyl transferase family 3" evidence="10">
    <location>
        <begin position="75"/>
        <end position="324"/>
    </location>
</feature>
<feature type="binding site" evidence="9">
    <location>
        <position position="81"/>
    </location>
    <ligand>
        <name>5-phospho-alpha-D-ribose 1-diphosphate</name>
        <dbReference type="ChEBI" id="CHEBI:58017"/>
    </ligand>
</feature>
<feature type="binding site" evidence="9">
    <location>
        <position position="227"/>
    </location>
    <ligand>
        <name>Mg(2+)</name>
        <dbReference type="ChEBI" id="CHEBI:18420"/>
        <label>2</label>
    </ligand>
</feature>
<gene>
    <name evidence="9 12" type="primary">trpD</name>
    <name evidence="12" type="ORF">CR492_16530</name>
</gene>
<dbReference type="InterPro" id="IPR005940">
    <property type="entry name" value="Anthranilate_Pribosyl_Tfrase"/>
</dbReference>
<feature type="binding site" evidence="9">
    <location>
        <position position="226"/>
    </location>
    <ligand>
        <name>Mg(2+)</name>
        <dbReference type="ChEBI" id="CHEBI:18420"/>
        <label>2</label>
    </ligand>
</feature>
<dbReference type="HAMAP" id="MF_00211">
    <property type="entry name" value="TrpD"/>
    <property type="match status" value="1"/>
</dbReference>
<evidence type="ECO:0000313" key="13">
    <source>
        <dbReference type="Proteomes" id="UP000236286"/>
    </source>
</evidence>
<dbReference type="SUPFAM" id="SSF47648">
    <property type="entry name" value="Nucleoside phosphorylase/phosphoribosyltransferase N-terminal domain"/>
    <property type="match status" value="1"/>
</dbReference>
<dbReference type="PANTHER" id="PTHR43285:SF2">
    <property type="entry name" value="ANTHRANILATE PHOSPHORIBOSYLTRANSFERASE"/>
    <property type="match status" value="1"/>
</dbReference>
<keyword evidence="5 9" id="KW-0822">Tryptophan biosynthesis</keyword>
<name>A0A2J7TDG9_METSI</name>
<feature type="domain" description="Glycosyl transferase family 3 N-terminal" evidence="11">
    <location>
        <begin position="5"/>
        <end position="66"/>
    </location>
</feature>
<feature type="binding site" evidence="9">
    <location>
        <position position="167"/>
    </location>
    <ligand>
        <name>anthranilate</name>
        <dbReference type="ChEBI" id="CHEBI:16567"/>
        <label>2</label>
    </ligand>
</feature>
<feature type="binding site" evidence="9">
    <location>
        <position position="121"/>
    </location>
    <ligand>
        <name>5-phospho-alpha-D-ribose 1-diphosphate</name>
        <dbReference type="ChEBI" id="CHEBI:58017"/>
    </ligand>
</feature>
<feature type="binding site" evidence="9">
    <location>
        <position position="93"/>
    </location>
    <ligand>
        <name>Mg(2+)</name>
        <dbReference type="ChEBI" id="CHEBI:18420"/>
        <label>1</label>
    </ligand>
</feature>
<dbReference type="Gene3D" id="3.40.1030.10">
    <property type="entry name" value="Nucleoside phosphorylase/phosphoribosyltransferase catalytic domain"/>
    <property type="match status" value="1"/>
</dbReference>
<evidence type="ECO:0000256" key="9">
    <source>
        <dbReference type="HAMAP-Rule" id="MF_00211"/>
    </source>
</evidence>
<dbReference type="Pfam" id="PF00591">
    <property type="entry name" value="Glycos_transf_3"/>
    <property type="match status" value="1"/>
</dbReference>
<evidence type="ECO:0000256" key="3">
    <source>
        <dbReference type="ARBA" id="ARBA00022676"/>
    </source>
</evidence>
<dbReference type="SUPFAM" id="SSF52418">
    <property type="entry name" value="Nucleoside phosphorylase/phosphoribosyltransferase catalytic domain"/>
    <property type="match status" value="1"/>
</dbReference>
<dbReference type="EC" id="2.4.2.18" evidence="9"/>
<dbReference type="GO" id="GO:0000287">
    <property type="term" value="F:magnesium ion binding"/>
    <property type="evidence" value="ECO:0007669"/>
    <property type="project" value="UniProtKB-UniRule"/>
</dbReference>
<feature type="binding site" evidence="9">
    <location>
        <position position="81"/>
    </location>
    <ligand>
        <name>anthranilate</name>
        <dbReference type="ChEBI" id="CHEBI:16567"/>
        <label>1</label>
    </ligand>
</feature>
<comment type="function">
    <text evidence="9">Catalyzes the transfer of the phosphoribosyl group of 5-phosphorylribose-1-pyrophosphate (PRPP) to anthranilate to yield N-(5'-phosphoribosyl)-anthranilate (PRA).</text>
</comment>
<protein>
    <recommendedName>
        <fullName evidence="9">Anthranilate phosphoribosyltransferase</fullName>
        <ecNumber evidence="9">2.4.2.18</ecNumber>
    </recommendedName>
</protein>
<keyword evidence="6 9" id="KW-0057">Aromatic amino acid biosynthesis</keyword>
<evidence type="ECO:0000256" key="7">
    <source>
        <dbReference type="ARBA" id="ARBA00052328"/>
    </source>
</evidence>
<comment type="cofactor">
    <cofactor evidence="9">
        <name>Mg(2+)</name>
        <dbReference type="ChEBI" id="CHEBI:18420"/>
    </cofactor>
    <text evidence="9">Binds 2 magnesium ions per monomer.</text>
</comment>
<accession>A0A2J7TDG9</accession>
<feature type="binding site" evidence="9">
    <location>
        <begin position="91"/>
        <end position="94"/>
    </location>
    <ligand>
        <name>5-phospho-alpha-D-ribose 1-diphosphate</name>
        <dbReference type="ChEBI" id="CHEBI:58017"/>
    </ligand>
</feature>
<feature type="binding site" evidence="9">
    <location>
        <position position="112"/>
    </location>
    <ligand>
        <name>anthranilate</name>
        <dbReference type="ChEBI" id="CHEBI:16567"/>
        <label>1</label>
    </ligand>
</feature>
<dbReference type="PANTHER" id="PTHR43285">
    <property type="entry name" value="ANTHRANILATE PHOSPHORIBOSYLTRANSFERASE"/>
    <property type="match status" value="1"/>
</dbReference>
<evidence type="ECO:0000256" key="6">
    <source>
        <dbReference type="ARBA" id="ARBA00023141"/>
    </source>
</evidence>
<comment type="similarity">
    <text evidence="8">In the C-terminal section; belongs to the anthranilate phosphoribosyltransferase family.</text>
</comment>
<evidence type="ECO:0000313" key="12">
    <source>
        <dbReference type="EMBL" id="PNG24827.1"/>
    </source>
</evidence>
<dbReference type="GO" id="GO:0005829">
    <property type="term" value="C:cytosol"/>
    <property type="evidence" value="ECO:0007669"/>
    <property type="project" value="TreeGrafter"/>
</dbReference>
<proteinExistence type="inferred from homology"/>
<evidence type="ECO:0000259" key="10">
    <source>
        <dbReference type="Pfam" id="PF00591"/>
    </source>
</evidence>
<comment type="catalytic activity">
    <reaction evidence="7 9">
        <text>N-(5-phospho-beta-D-ribosyl)anthranilate + diphosphate = 5-phospho-alpha-D-ribose 1-diphosphate + anthranilate</text>
        <dbReference type="Rhea" id="RHEA:11768"/>
        <dbReference type="ChEBI" id="CHEBI:16567"/>
        <dbReference type="ChEBI" id="CHEBI:18277"/>
        <dbReference type="ChEBI" id="CHEBI:33019"/>
        <dbReference type="ChEBI" id="CHEBI:58017"/>
        <dbReference type="EC" id="2.4.2.18"/>
    </reaction>
</comment>
<feature type="binding site" evidence="9">
    <location>
        <position position="89"/>
    </location>
    <ligand>
        <name>5-phospho-alpha-D-ribose 1-diphosphate</name>
        <dbReference type="ChEBI" id="CHEBI:58017"/>
    </ligand>
</feature>
<dbReference type="InterPro" id="IPR036320">
    <property type="entry name" value="Glycosyl_Trfase_fam3_N_dom_sf"/>
</dbReference>
<evidence type="ECO:0000256" key="8">
    <source>
        <dbReference type="ARBA" id="ARBA00061188"/>
    </source>
</evidence>
<dbReference type="InterPro" id="IPR017459">
    <property type="entry name" value="Glycosyl_Trfase_fam3_N_dom"/>
</dbReference>
<sequence>MDAMKPLIAKLATGASLTQAEATQAFDLIFEGAATPAQLGGFLMALRVRGETIAEIVGAVAAMRARMLRIEAPADAMDIVGTGGDGHSTYNVSTLAALIVSACGVPVAKHGNRAASSQSGASDVLSALGVKIGLGAPEVEACLGAAGVAFMSAQAHHAAMRHVAAARTELGTRTIFNILGPLANPAGVKYQLLGVYAKELLEPLAEALRALGSTRVWLVHGADGLDEATTTGPTHVVALENGAIRSFDITPEDAGLKRAALADLKGGSPAFNASALKAVLEGRKSPYRDIAVLNAAAALIVAGRAGDLREGARLAAAAIDDGRAASTLLKLVEASNRASLPAVAAGSCP</sequence>
<keyword evidence="3 9" id="KW-0328">Glycosyltransferase</keyword>
<comment type="caution">
    <text evidence="12">The sequence shown here is derived from an EMBL/GenBank/DDBJ whole genome shotgun (WGS) entry which is preliminary data.</text>
</comment>
<keyword evidence="9" id="KW-0460">Magnesium</keyword>
<reference evidence="12 13" key="1">
    <citation type="submission" date="2017-10" db="EMBL/GenBank/DDBJ databases">
        <title>Genome announcement of Methylocella silvestris TVC from permafrost.</title>
        <authorList>
            <person name="Wang J."/>
            <person name="Geng K."/>
            <person name="Ul-Haque F."/>
            <person name="Crombie A.T."/>
            <person name="Street L.E."/>
            <person name="Wookey P.A."/>
            <person name="Murrell J.C."/>
            <person name="Pratscher J."/>
        </authorList>
    </citation>
    <scope>NUCLEOTIDE SEQUENCE [LARGE SCALE GENOMIC DNA]</scope>
    <source>
        <strain evidence="12 13">TVC</strain>
    </source>
</reference>
<dbReference type="EMBL" id="PDZR01000023">
    <property type="protein sequence ID" value="PNG24827.1"/>
    <property type="molecule type" value="Genomic_DNA"/>
</dbReference>
<comment type="caution">
    <text evidence="9">Lacks conserved residue(s) required for the propagation of feature annotation.</text>
</comment>
<comment type="pathway">
    <text evidence="1 9">Amino-acid biosynthesis; L-tryptophan biosynthesis; L-tryptophan from chorismate: step 2/5.</text>
</comment>
<evidence type="ECO:0000256" key="5">
    <source>
        <dbReference type="ARBA" id="ARBA00022822"/>
    </source>
</evidence>
<dbReference type="AlphaFoldDB" id="A0A2J7TDG9"/>
<evidence type="ECO:0000256" key="1">
    <source>
        <dbReference type="ARBA" id="ARBA00004907"/>
    </source>
</evidence>